<dbReference type="InterPro" id="IPR029055">
    <property type="entry name" value="Ntn_hydrolases_N"/>
</dbReference>
<protein>
    <submittedName>
        <fullName evidence="2">DUF1933 domain-containing protein</fullName>
    </submittedName>
</protein>
<evidence type="ECO:0000313" key="3">
    <source>
        <dbReference type="Proteomes" id="UP000461443"/>
    </source>
</evidence>
<organism evidence="2 3">
    <name type="scientific">Acerihabitans arboris</name>
    <dbReference type="NCBI Taxonomy" id="2691583"/>
    <lineage>
        <taxon>Bacteria</taxon>
        <taxon>Pseudomonadati</taxon>
        <taxon>Pseudomonadota</taxon>
        <taxon>Gammaproteobacteria</taxon>
        <taxon>Enterobacterales</taxon>
        <taxon>Pectobacteriaceae</taxon>
        <taxon>Acerihabitans</taxon>
    </lineage>
</organism>
<dbReference type="Gene3D" id="3.60.20.10">
    <property type="entry name" value="Glutamine Phosphoribosylpyrophosphate, subunit 1, domain 1"/>
    <property type="match status" value="1"/>
</dbReference>
<dbReference type="InterPro" id="IPR015230">
    <property type="entry name" value="CarA_N"/>
</dbReference>
<reference evidence="2 3" key="2">
    <citation type="submission" date="2020-02" db="EMBL/GenBank/DDBJ databases">
        <title>The new genus of Enterobacteriales.</title>
        <authorList>
            <person name="Kim I.S."/>
        </authorList>
    </citation>
    <scope>NUCLEOTIDE SEQUENCE [LARGE SCALE GENOMIC DNA]</scope>
    <source>
        <strain evidence="2 3">SAP-6</strain>
    </source>
</reference>
<accession>A0A845SK74</accession>
<keyword evidence="3" id="KW-1185">Reference proteome</keyword>
<dbReference type="RefSeq" id="WP_162366363.1">
    <property type="nucleotide sequence ID" value="NZ_WUBS01000008.1"/>
</dbReference>
<feature type="domain" description="Carbapenam-3-carboxylate synthase N-terminal" evidence="1">
    <location>
        <begin position="32"/>
        <end position="121"/>
    </location>
</feature>
<gene>
    <name evidence="2" type="ORF">GRH90_12925</name>
</gene>
<comment type="caution">
    <text evidence="2">The sequence shown here is derived from an EMBL/GenBank/DDBJ whole genome shotgun (WGS) entry which is preliminary data.</text>
</comment>
<sequence>MSNRFCVILNQGNNSLTITTHPQGKVHKLRQGQLFIGGGTPYKTYNQGNESWHIIGHIDNLPLLNYLLFNYYPSTSDLINEEIIGLAVKRYGMNIIELLKGNFCIIHEDADGNLTLVTEDEDQHVAPGAPRLCGNNIALPACHSPAGHYHNQRQISVTRWRDNHLQFIKASIAHITPR</sequence>
<name>A0A845SK74_9GAMM</name>
<evidence type="ECO:0000259" key="1">
    <source>
        <dbReference type="Pfam" id="PF09147"/>
    </source>
</evidence>
<dbReference type="AlphaFoldDB" id="A0A845SK74"/>
<dbReference type="EMBL" id="WUBS01000008">
    <property type="protein sequence ID" value="NDL63647.1"/>
    <property type="molecule type" value="Genomic_DNA"/>
</dbReference>
<dbReference type="Pfam" id="PF09147">
    <property type="entry name" value="CarA_N"/>
    <property type="match status" value="1"/>
</dbReference>
<reference evidence="2 3" key="1">
    <citation type="submission" date="2019-12" db="EMBL/GenBank/DDBJ databases">
        <authorList>
            <person name="Lee S.D."/>
        </authorList>
    </citation>
    <scope>NUCLEOTIDE SEQUENCE [LARGE SCALE GENOMIC DNA]</scope>
    <source>
        <strain evidence="2 3">SAP-6</strain>
    </source>
</reference>
<evidence type="ECO:0000313" key="2">
    <source>
        <dbReference type="EMBL" id="NDL63647.1"/>
    </source>
</evidence>
<dbReference type="Proteomes" id="UP000461443">
    <property type="component" value="Unassembled WGS sequence"/>
</dbReference>
<proteinExistence type="predicted"/>